<dbReference type="InterPro" id="IPR005119">
    <property type="entry name" value="LysR_subst-bd"/>
</dbReference>
<keyword evidence="7" id="KW-1185">Reference proteome</keyword>
<organism evidence="6 7">
    <name type="scientific">Dasania phycosphaerae</name>
    <dbReference type="NCBI Taxonomy" id="2950436"/>
    <lineage>
        <taxon>Bacteria</taxon>
        <taxon>Pseudomonadati</taxon>
        <taxon>Pseudomonadota</taxon>
        <taxon>Gammaproteobacteria</taxon>
        <taxon>Cellvibrionales</taxon>
        <taxon>Spongiibacteraceae</taxon>
        <taxon>Dasania</taxon>
    </lineage>
</organism>
<dbReference type="PANTHER" id="PTHR30118">
    <property type="entry name" value="HTH-TYPE TRANSCRIPTIONAL REGULATOR LEUO-RELATED"/>
    <property type="match status" value="1"/>
</dbReference>
<keyword evidence="3" id="KW-0238">DNA-binding</keyword>
<dbReference type="InterPro" id="IPR000847">
    <property type="entry name" value="LysR_HTH_N"/>
</dbReference>
<dbReference type="Pfam" id="PF00126">
    <property type="entry name" value="HTH_1"/>
    <property type="match status" value="1"/>
</dbReference>
<dbReference type="PROSITE" id="PS50931">
    <property type="entry name" value="HTH_LYSR"/>
    <property type="match status" value="1"/>
</dbReference>
<dbReference type="RefSeq" id="WP_258329831.1">
    <property type="nucleotide sequence ID" value="NZ_JAPTGG010000001.1"/>
</dbReference>
<evidence type="ECO:0000256" key="4">
    <source>
        <dbReference type="ARBA" id="ARBA00023163"/>
    </source>
</evidence>
<evidence type="ECO:0000259" key="5">
    <source>
        <dbReference type="PROSITE" id="PS50931"/>
    </source>
</evidence>
<dbReference type="GO" id="GO:0003700">
    <property type="term" value="F:DNA-binding transcription factor activity"/>
    <property type="evidence" value="ECO:0007669"/>
    <property type="project" value="InterPro"/>
</dbReference>
<dbReference type="Pfam" id="PF03466">
    <property type="entry name" value="LysR_substrate"/>
    <property type="match status" value="1"/>
</dbReference>
<protein>
    <submittedName>
        <fullName evidence="6">LysR family transcriptional regulator</fullName>
    </submittedName>
</protein>
<proteinExistence type="inferred from homology"/>
<dbReference type="CDD" id="cd08417">
    <property type="entry name" value="PBP2_Nitroaromatics_like"/>
    <property type="match status" value="1"/>
</dbReference>
<evidence type="ECO:0000256" key="3">
    <source>
        <dbReference type="ARBA" id="ARBA00023125"/>
    </source>
</evidence>
<feature type="domain" description="HTH lysR-type" evidence="5">
    <location>
        <begin position="6"/>
        <end position="63"/>
    </location>
</feature>
<dbReference type="InterPro" id="IPR036390">
    <property type="entry name" value="WH_DNA-bd_sf"/>
</dbReference>
<comment type="caution">
    <text evidence="6">The sequence shown here is derived from an EMBL/GenBank/DDBJ whole genome shotgun (WGS) entry which is preliminary data.</text>
</comment>
<dbReference type="InterPro" id="IPR036388">
    <property type="entry name" value="WH-like_DNA-bd_sf"/>
</dbReference>
<reference evidence="6 7" key="1">
    <citation type="submission" date="2022-12" db="EMBL/GenBank/DDBJ databases">
        <title>Dasania phycosphaerae sp. nov., isolated from particulate material of the south coast of Korea.</title>
        <authorList>
            <person name="Jiang Y."/>
        </authorList>
    </citation>
    <scope>NUCLEOTIDE SEQUENCE [LARGE SCALE GENOMIC DNA]</scope>
    <source>
        <strain evidence="6 7">GY-19</strain>
    </source>
</reference>
<keyword evidence="2" id="KW-0805">Transcription regulation</keyword>
<dbReference type="PRINTS" id="PR00039">
    <property type="entry name" value="HTHLYSR"/>
</dbReference>
<evidence type="ECO:0000313" key="6">
    <source>
        <dbReference type="EMBL" id="MCZ0863684.1"/>
    </source>
</evidence>
<sequence>MNISRIDLNLLVYLDVLLRQRNVTKAANQLGISQPAMSNGLRRLRDLFGDPLLVRTSEGMMPTERAQELQPVVRNMLASVEKAVQPTAEFDAKNSDRVFRIMASDYTESTLTIPLLKHLRAQAPNIRLDIMTPSDVTYEDVEQGKVDMVINRFDDIPQSFHQTTVWHDGFSCLFSRDNPVAQNFNLDSYLESQHVWVSKTGMGTGVGVNPSDVQRLGWVDNELGKLGKTRNITVFTRHYLSAMQMAEQKDLIVTVPSKAALSQRDNPKLLIKPAPFPIQPLELKMAWSPLLQSNPGHQWMRRLIKSVAEEIESGN</sequence>
<dbReference type="GO" id="GO:0003677">
    <property type="term" value="F:DNA binding"/>
    <property type="evidence" value="ECO:0007669"/>
    <property type="project" value="UniProtKB-KW"/>
</dbReference>
<dbReference type="EMBL" id="JAPTGG010000001">
    <property type="protein sequence ID" value="MCZ0863684.1"/>
    <property type="molecule type" value="Genomic_DNA"/>
</dbReference>
<accession>A0A9J6RGU2</accession>
<dbReference type="Gene3D" id="1.10.10.10">
    <property type="entry name" value="Winged helix-like DNA-binding domain superfamily/Winged helix DNA-binding domain"/>
    <property type="match status" value="1"/>
</dbReference>
<dbReference type="AlphaFoldDB" id="A0A9J6RGU2"/>
<evidence type="ECO:0000313" key="7">
    <source>
        <dbReference type="Proteomes" id="UP001069090"/>
    </source>
</evidence>
<keyword evidence="4" id="KW-0804">Transcription</keyword>
<comment type="similarity">
    <text evidence="1">Belongs to the LysR transcriptional regulatory family.</text>
</comment>
<dbReference type="InterPro" id="IPR037402">
    <property type="entry name" value="YidZ_PBP2"/>
</dbReference>
<dbReference type="PANTHER" id="PTHR30118:SF15">
    <property type="entry name" value="TRANSCRIPTIONAL REGULATORY PROTEIN"/>
    <property type="match status" value="1"/>
</dbReference>
<evidence type="ECO:0000256" key="1">
    <source>
        <dbReference type="ARBA" id="ARBA00009437"/>
    </source>
</evidence>
<dbReference type="SUPFAM" id="SSF46785">
    <property type="entry name" value="Winged helix' DNA-binding domain"/>
    <property type="match status" value="1"/>
</dbReference>
<dbReference type="InterPro" id="IPR050389">
    <property type="entry name" value="LysR-type_TF"/>
</dbReference>
<name>A0A9J6RGU2_9GAMM</name>
<dbReference type="SUPFAM" id="SSF53850">
    <property type="entry name" value="Periplasmic binding protein-like II"/>
    <property type="match status" value="1"/>
</dbReference>
<evidence type="ECO:0000256" key="2">
    <source>
        <dbReference type="ARBA" id="ARBA00023015"/>
    </source>
</evidence>
<gene>
    <name evidence="6" type="ORF">O0V09_00640</name>
</gene>
<dbReference type="Proteomes" id="UP001069090">
    <property type="component" value="Unassembled WGS sequence"/>
</dbReference>
<dbReference type="Gene3D" id="3.40.190.10">
    <property type="entry name" value="Periplasmic binding protein-like II"/>
    <property type="match status" value="2"/>
</dbReference>